<comment type="subcellular location">
    <subcellularLocation>
        <location evidence="1">Membrane</location>
        <topology evidence="1">Multi-pass membrane protein</topology>
    </subcellularLocation>
</comment>
<keyword evidence="5" id="KW-1185">Reference proteome</keyword>
<dbReference type="GO" id="GO:0022857">
    <property type="term" value="F:transmembrane transporter activity"/>
    <property type="evidence" value="ECO:0007669"/>
    <property type="project" value="InterPro"/>
</dbReference>
<evidence type="ECO:0000256" key="3">
    <source>
        <dbReference type="SAM" id="Phobius"/>
    </source>
</evidence>
<dbReference type="AlphaFoldDB" id="A0A168P9M5"/>
<evidence type="ECO:0000256" key="2">
    <source>
        <dbReference type="ARBA" id="ARBA00006727"/>
    </source>
</evidence>
<evidence type="ECO:0000313" key="4">
    <source>
        <dbReference type="EMBL" id="SAM02008.1"/>
    </source>
</evidence>
<feature type="transmembrane region" description="Helical" evidence="3">
    <location>
        <begin position="79"/>
        <end position="100"/>
    </location>
</feature>
<evidence type="ECO:0000256" key="1">
    <source>
        <dbReference type="ARBA" id="ARBA00004141"/>
    </source>
</evidence>
<evidence type="ECO:0000313" key="5">
    <source>
        <dbReference type="Proteomes" id="UP000078561"/>
    </source>
</evidence>
<dbReference type="InterPro" id="IPR011701">
    <property type="entry name" value="MFS"/>
</dbReference>
<dbReference type="InterPro" id="IPR036259">
    <property type="entry name" value="MFS_trans_sf"/>
</dbReference>
<dbReference type="InParanoid" id="A0A168P9M5"/>
<evidence type="ECO:0008006" key="6">
    <source>
        <dbReference type="Google" id="ProtNLM"/>
    </source>
</evidence>
<dbReference type="STRING" id="4829.A0A168P9M5"/>
<gene>
    <name evidence="4" type="primary">ABSGL_07763.1 scaffold 9091</name>
</gene>
<accession>A0A168P9M5</accession>
<keyword evidence="3" id="KW-1133">Transmembrane helix</keyword>
<dbReference type="SUPFAM" id="SSF103473">
    <property type="entry name" value="MFS general substrate transporter"/>
    <property type="match status" value="1"/>
</dbReference>
<name>A0A168P9M5_ABSGL</name>
<dbReference type="GO" id="GO:0016020">
    <property type="term" value="C:membrane"/>
    <property type="evidence" value="ECO:0007669"/>
    <property type="project" value="UniProtKB-SubCell"/>
</dbReference>
<feature type="transmembrane region" description="Helical" evidence="3">
    <location>
        <begin position="32"/>
        <end position="52"/>
    </location>
</feature>
<comment type="similarity">
    <text evidence="2">Belongs to the major facilitator superfamily. Monocarboxylate porter (TC 2.A.1.13) family.</text>
</comment>
<dbReference type="Pfam" id="PF07690">
    <property type="entry name" value="MFS_1"/>
    <property type="match status" value="1"/>
</dbReference>
<sequence>MALGIVSSGACIGGLVFPFIITPMNRSVGIHWAFRILGLITLIILLVAVAFFKDKTPVPREKKNVVDIVNFTVLRNKNLLIWCLADNLIEAGYYIPFFFLPCKLERRLE</sequence>
<proteinExistence type="inferred from homology"/>
<reference evidence="4" key="1">
    <citation type="submission" date="2016-04" db="EMBL/GenBank/DDBJ databases">
        <authorList>
            <person name="Evans L.H."/>
            <person name="Alamgir A."/>
            <person name="Owens N."/>
            <person name="Weber N.D."/>
            <person name="Virtaneva K."/>
            <person name="Barbian K."/>
            <person name="Babar A."/>
            <person name="Rosenke K."/>
        </authorList>
    </citation>
    <scope>NUCLEOTIDE SEQUENCE [LARGE SCALE GENOMIC DNA]</scope>
    <source>
        <strain evidence="4">CBS 101.48</strain>
    </source>
</reference>
<dbReference type="PANTHER" id="PTHR11360:SF284">
    <property type="entry name" value="EG:103B4.3 PROTEIN-RELATED"/>
    <property type="match status" value="1"/>
</dbReference>
<dbReference type="InterPro" id="IPR050327">
    <property type="entry name" value="Proton-linked_MCT"/>
</dbReference>
<keyword evidence="3" id="KW-0812">Transmembrane</keyword>
<protein>
    <recommendedName>
        <fullName evidence="6">Major facilitator superfamily (MFS) profile domain-containing protein</fullName>
    </recommendedName>
</protein>
<dbReference type="PANTHER" id="PTHR11360">
    <property type="entry name" value="MONOCARBOXYLATE TRANSPORTER"/>
    <property type="match status" value="1"/>
</dbReference>
<dbReference type="OrthoDB" id="6499973at2759"/>
<keyword evidence="3" id="KW-0472">Membrane</keyword>
<dbReference type="Proteomes" id="UP000078561">
    <property type="component" value="Unassembled WGS sequence"/>
</dbReference>
<dbReference type="Gene3D" id="1.20.1250.20">
    <property type="entry name" value="MFS general substrate transporter like domains"/>
    <property type="match status" value="1"/>
</dbReference>
<feature type="transmembrane region" description="Helical" evidence="3">
    <location>
        <begin position="6"/>
        <end position="25"/>
    </location>
</feature>
<organism evidence="4">
    <name type="scientific">Absidia glauca</name>
    <name type="common">Pin mould</name>
    <dbReference type="NCBI Taxonomy" id="4829"/>
    <lineage>
        <taxon>Eukaryota</taxon>
        <taxon>Fungi</taxon>
        <taxon>Fungi incertae sedis</taxon>
        <taxon>Mucoromycota</taxon>
        <taxon>Mucoromycotina</taxon>
        <taxon>Mucoromycetes</taxon>
        <taxon>Mucorales</taxon>
        <taxon>Cunninghamellaceae</taxon>
        <taxon>Absidia</taxon>
    </lineage>
</organism>
<dbReference type="EMBL" id="LT553633">
    <property type="protein sequence ID" value="SAM02008.1"/>
    <property type="molecule type" value="Genomic_DNA"/>
</dbReference>